<dbReference type="OrthoDB" id="10053431at2759"/>
<dbReference type="GO" id="GO:0005737">
    <property type="term" value="C:cytoplasm"/>
    <property type="evidence" value="ECO:0007669"/>
    <property type="project" value="TreeGrafter"/>
</dbReference>
<dbReference type="PANTHER" id="PTHR35020">
    <property type="entry name" value="N-ACETYLGLUCOSAMINE-INDUCED PROTEIN 1"/>
    <property type="match status" value="1"/>
</dbReference>
<organism evidence="1 2">
    <name type="scientific">Fusarium albosuccineum</name>
    <dbReference type="NCBI Taxonomy" id="1237068"/>
    <lineage>
        <taxon>Eukaryota</taxon>
        <taxon>Fungi</taxon>
        <taxon>Dikarya</taxon>
        <taxon>Ascomycota</taxon>
        <taxon>Pezizomycotina</taxon>
        <taxon>Sordariomycetes</taxon>
        <taxon>Hypocreomycetidae</taxon>
        <taxon>Hypocreales</taxon>
        <taxon>Nectriaceae</taxon>
        <taxon>Fusarium</taxon>
        <taxon>Fusarium decemcellulare species complex</taxon>
    </lineage>
</organism>
<dbReference type="InterPro" id="IPR022036">
    <property type="entry name" value="DUF3605"/>
</dbReference>
<dbReference type="PANTHER" id="PTHR35020:SF4">
    <property type="entry name" value="N-ACETYLGLUCOSAMINE-INDUCED PROTEIN 1"/>
    <property type="match status" value="1"/>
</dbReference>
<sequence length="224" mass="26379">MGSADTLLPFWNYNIPKDQWTEECPDFLRNLSDKDRGILATPDEVYRFSTWEEVQQLVRTNHLELFKRLPSDLRRYKALVFRLVKEYGSVSNFILQRRLGWTAPVTARGAPFEFEDDYKILWNDAPYGIDRRIVHLVVWTKFDLREDPATGDLADDARKEIDDFVTKTFRSHVPHEHVIWFKNWASLQSVGAVRHFHVMLFNPDPEFIRQVTKGDVPRSGLKEI</sequence>
<proteinExistence type="predicted"/>
<dbReference type="EMBL" id="JAADYS010001762">
    <property type="protein sequence ID" value="KAF4461209.1"/>
    <property type="molecule type" value="Genomic_DNA"/>
</dbReference>
<accession>A0A8H4L4T3</accession>
<evidence type="ECO:0000313" key="1">
    <source>
        <dbReference type="EMBL" id="KAF4461209.1"/>
    </source>
</evidence>
<dbReference type="AlphaFoldDB" id="A0A8H4L4T3"/>
<dbReference type="Proteomes" id="UP000554235">
    <property type="component" value="Unassembled WGS sequence"/>
</dbReference>
<comment type="caution">
    <text evidence="1">The sequence shown here is derived from an EMBL/GenBank/DDBJ whole genome shotgun (WGS) entry which is preliminary data.</text>
</comment>
<name>A0A8H4L4T3_9HYPO</name>
<protein>
    <recommendedName>
        <fullName evidence="3">N-acetylglucosamine-induced protein 1</fullName>
    </recommendedName>
</protein>
<evidence type="ECO:0008006" key="3">
    <source>
        <dbReference type="Google" id="ProtNLM"/>
    </source>
</evidence>
<reference evidence="1 2" key="1">
    <citation type="submission" date="2020-01" db="EMBL/GenBank/DDBJ databases">
        <title>Identification and distribution of gene clusters putatively required for synthesis of sphingolipid metabolism inhibitors in phylogenetically diverse species of the filamentous fungus Fusarium.</title>
        <authorList>
            <person name="Kim H.-S."/>
            <person name="Busman M."/>
            <person name="Brown D.W."/>
            <person name="Divon H."/>
            <person name="Uhlig S."/>
            <person name="Proctor R.H."/>
        </authorList>
    </citation>
    <scope>NUCLEOTIDE SEQUENCE [LARGE SCALE GENOMIC DNA]</scope>
    <source>
        <strain evidence="1 2">NRRL 20459</strain>
    </source>
</reference>
<keyword evidence="2" id="KW-1185">Reference proteome</keyword>
<dbReference type="GO" id="GO:0006044">
    <property type="term" value="P:N-acetylglucosamine metabolic process"/>
    <property type="evidence" value="ECO:0007669"/>
    <property type="project" value="TreeGrafter"/>
</dbReference>
<dbReference type="Pfam" id="PF12239">
    <property type="entry name" value="DUF3605"/>
    <property type="match status" value="1"/>
</dbReference>
<gene>
    <name evidence="1" type="ORF">FALBO_12000</name>
</gene>
<evidence type="ECO:0000313" key="2">
    <source>
        <dbReference type="Proteomes" id="UP000554235"/>
    </source>
</evidence>